<evidence type="ECO:0000256" key="2">
    <source>
        <dbReference type="SAM" id="SignalP"/>
    </source>
</evidence>
<sequence length="82" mass="8693">MLTKLNNTLPLILAFLITIQSCSGAPNNPSINGGHAPSVAATSVIVTREATELQRYNSTFLYKDPTPDAPSDAPPVDVNEDP</sequence>
<feature type="signal peptide" evidence="2">
    <location>
        <begin position="1"/>
        <end position="24"/>
    </location>
</feature>
<dbReference type="AlphaFoldDB" id="A0A4Q2DJM9"/>
<name>A0A4Q2DJM9_9AGAR</name>
<gene>
    <name evidence="3" type="ORF">EST38_g5731</name>
</gene>
<evidence type="ECO:0000313" key="3">
    <source>
        <dbReference type="EMBL" id="RXW20123.1"/>
    </source>
</evidence>
<dbReference type="EMBL" id="SDEE01000165">
    <property type="protein sequence ID" value="RXW20123.1"/>
    <property type="molecule type" value="Genomic_DNA"/>
</dbReference>
<comment type="caution">
    <text evidence="3">The sequence shown here is derived from an EMBL/GenBank/DDBJ whole genome shotgun (WGS) entry which is preliminary data.</text>
</comment>
<feature type="compositionally biased region" description="Low complexity" evidence="1">
    <location>
        <begin position="69"/>
        <end position="82"/>
    </location>
</feature>
<reference evidence="3 4" key="1">
    <citation type="submission" date="2019-01" db="EMBL/GenBank/DDBJ databases">
        <title>Draft genome sequence of Psathyrella aberdarensis IHI B618.</title>
        <authorList>
            <person name="Buettner E."/>
            <person name="Kellner H."/>
        </authorList>
    </citation>
    <scope>NUCLEOTIDE SEQUENCE [LARGE SCALE GENOMIC DNA]</scope>
    <source>
        <strain evidence="3 4">IHI B618</strain>
    </source>
</reference>
<evidence type="ECO:0000313" key="4">
    <source>
        <dbReference type="Proteomes" id="UP000290288"/>
    </source>
</evidence>
<keyword evidence="2" id="KW-0732">Signal</keyword>
<dbReference type="Proteomes" id="UP000290288">
    <property type="component" value="Unassembled WGS sequence"/>
</dbReference>
<feature type="chain" id="PRO_5020433193" evidence="2">
    <location>
        <begin position="25"/>
        <end position="82"/>
    </location>
</feature>
<accession>A0A4Q2DJM9</accession>
<organism evidence="3 4">
    <name type="scientific">Candolleomyces aberdarensis</name>
    <dbReference type="NCBI Taxonomy" id="2316362"/>
    <lineage>
        <taxon>Eukaryota</taxon>
        <taxon>Fungi</taxon>
        <taxon>Dikarya</taxon>
        <taxon>Basidiomycota</taxon>
        <taxon>Agaricomycotina</taxon>
        <taxon>Agaricomycetes</taxon>
        <taxon>Agaricomycetidae</taxon>
        <taxon>Agaricales</taxon>
        <taxon>Agaricineae</taxon>
        <taxon>Psathyrellaceae</taxon>
        <taxon>Candolleomyces</taxon>
    </lineage>
</organism>
<dbReference type="PROSITE" id="PS51257">
    <property type="entry name" value="PROKAR_LIPOPROTEIN"/>
    <property type="match status" value="1"/>
</dbReference>
<keyword evidence="4" id="KW-1185">Reference proteome</keyword>
<protein>
    <submittedName>
        <fullName evidence="3">Uncharacterized protein</fullName>
    </submittedName>
</protein>
<evidence type="ECO:0000256" key="1">
    <source>
        <dbReference type="SAM" id="MobiDB-lite"/>
    </source>
</evidence>
<feature type="region of interest" description="Disordered" evidence="1">
    <location>
        <begin position="61"/>
        <end position="82"/>
    </location>
</feature>
<proteinExistence type="predicted"/>